<keyword evidence="11" id="KW-0443">Lipid metabolism</keyword>
<evidence type="ECO:0000313" key="22">
    <source>
        <dbReference type="Proteomes" id="UP000236488"/>
    </source>
</evidence>
<keyword evidence="5" id="KW-0808">Transferase</keyword>
<keyword evidence="18" id="KW-0479">Metal-binding</keyword>
<dbReference type="EMBL" id="DYZL01000136">
    <property type="protein sequence ID" value="HJH43452.1"/>
    <property type="molecule type" value="Genomic_DNA"/>
</dbReference>
<evidence type="ECO:0000256" key="17">
    <source>
        <dbReference type="PIRSR" id="PIRSR600829-3"/>
    </source>
</evidence>
<evidence type="ECO:0000256" key="13">
    <source>
        <dbReference type="ARBA" id="ARBA00023209"/>
    </source>
</evidence>
<dbReference type="GO" id="GO:0016301">
    <property type="term" value="F:kinase activity"/>
    <property type="evidence" value="ECO:0007669"/>
    <property type="project" value="UniProtKB-KW"/>
</dbReference>
<dbReference type="GO" id="GO:0005524">
    <property type="term" value="F:ATP binding"/>
    <property type="evidence" value="ECO:0007669"/>
    <property type="project" value="UniProtKB-KW"/>
</dbReference>
<evidence type="ECO:0000256" key="1">
    <source>
        <dbReference type="ARBA" id="ARBA00004651"/>
    </source>
</evidence>
<evidence type="ECO:0000256" key="2">
    <source>
        <dbReference type="ARBA" id="ARBA00005967"/>
    </source>
</evidence>
<keyword evidence="14" id="KW-1208">Phospholipid metabolism</keyword>
<feature type="binding site" evidence="17">
    <location>
        <position position="99"/>
    </location>
    <ligand>
        <name>ATP</name>
        <dbReference type="ChEBI" id="CHEBI:30616"/>
    </ligand>
</feature>
<evidence type="ECO:0000256" key="7">
    <source>
        <dbReference type="ARBA" id="ARBA00022741"/>
    </source>
</evidence>
<keyword evidence="12 19" id="KW-0472">Membrane</keyword>
<keyword evidence="22" id="KW-1185">Reference proteome</keyword>
<feature type="transmembrane region" description="Helical" evidence="19">
    <location>
        <begin position="56"/>
        <end position="73"/>
    </location>
</feature>
<evidence type="ECO:0000256" key="14">
    <source>
        <dbReference type="ARBA" id="ARBA00023264"/>
    </source>
</evidence>
<keyword evidence="3" id="KW-1003">Cell membrane</keyword>
<feature type="binding site" evidence="16">
    <location>
        <begin position="36"/>
        <end position="41"/>
    </location>
    <ligand>
        <name>substrate</name>
    </ligand>
</feature>
<evidence type="ECO:0000256" key="9">
    <source>
        <dbReference type="ARBA" id="ARBA00022840"/>
    </source>
</evidence>
<evidence type="ECO:0000256" key="16">
    <source>
        <dbReference type="PIRSR" id="PIRSR600829-2"/>
    </source>
</evidence>
<accession>A0A2K2U7D2</accession>
<evidence type="ECO:0000256" key="10">
    <source>
        <dbReference type="ARBA" id="ARBA00022989"/>
    </source>
</evidence>
<feature type="active site" description="Proton acceptor" evidence="15">
    <location>
        <position position="92"/>
    </location>
</feature>
<keyword evidence="6 19" id="KW-0812">Transmembrane</keyword>
<evidence type="ECO:0000256" key="18">
    <source>
        <dbReference type="PIRSR" id="PIRSR600829-4"/>
    </source>
</evidence>
<keyword evidence="13" id="KW-0594">Phospholipid biosynthesis</keyword>
<reference evidence="20" key="2">
    <citation type="journal article" date="2021" name="PeerJ">
        <title>Extensive microbial diversity within the chicken gut microbiome revealed by metagenomics and culture.</title>
        <authorList>
            <person name="Gilroy R."/>
            <person name="Ravi A."/>
            <person name="Getino M."/>
            <person name="Pursley I."/>
            <person name="Horton D.L."/>
            <person name="Alikhan N.F."/>
            <person name="Baker D."/>
            <person name="Gharbi K."/>
            <person name="Hall N."/>
            <person name="Watson M."/>
            <person name="Adriaenssens E.M."/>
            <person name="Foster-Nyarko E."/>
            <person name="Jarju S."/>
            <person name="Secka A."/>
            <person name="Antonio M."/>
            <person name="Oren A."/>
            <person name="Chaudhuri R.R."/>
            <person name="La Ragione R."/>
            <person name="Hildebrand F."/>
            <person name="Pallen M.J."/>
        </authorList>
    </citation>
    <scope>NUCLEOTIDE SEQUENCE</scope>
    <source>
        <strain evidence="20">USAMLcec12-2067</strain>
    </source>
</reference>
<reference evidence="20" key="3">
    <citation type="submission" date="2021-09" db="EMBL/GenBank/DDBJ databases">
        <authorList>
            <person name="Gilroy R."/>
        </authorList>
    </citation>
    <scope>NUCLEOTIDE SEQUENCE</scope>
    <source>
        <strain evidence="20">USAMLcec12-2067</strain>
    </source>
</reference>
<keyword evidence="4" id="KW-0444">Lipid biosynthesis</keyword>
<organism evidence="21 22">
    <name type="scientific">Rubneribacter badeniensis</name>
    <dbReference type="NCBI Taxonomy" id="2070688"/>
    <lineage>
        <taxon>Bacteria</taxon>
        <taxon>Bacillati</taxon>
        <taxon>Actinomycetota</taxon>
        <taxon>Coriobacteriia</taxon>
        <taxon>Eggerthellales</taxon>
        <taxon>Eggerthellaceae</taxon>
        <taxon>Rubneribacter</taxon>
    </lineage>
</organism>
<reference evidence="21 22" key="1">
    <citation type="journal article" date="2018" name="Int. J. Syst. Evol. Microbiol.">
        <title>Rubneribacter badeniensis gen. nov., sp. nov. and Enteroscipio rubneri gen. nov., sp. nov., new members of the Eggerthellaceae isolated from human faeces.</title>
        <authorList>
            <person name="Danylec N."/>
            <person name="Gobl A."/>
            <person name="Stoll D.A."/>
            <person name="Hetzer B."/>
            <person name="Kulling S.E."/>
            <person name="Huch M."/>
        </authorList>
    </citation>
    <scope>NUCLEOTIDE SEQUENCE [LARGE SCALE GENOMIC DNA]</scope>
    <source>
        <strain evidence="21 22">ResAG-85</strain>
    </source>
</reference>
<comment type="caution">
    <text evidence="21">The sequence shown here is derived from an EMBL/GenBank/DDBJ whole genome shotgun (WGS) entry which is preliminary data.</text>
</comment>
<feature type="binding site" evidence="17">
    <location>
        <begin position="108"/>
        <end position="110"/>
    </location>
    <ligand>
        <name>ATP</name>
        <dbReference type="ChEBI" id="CHEBI:30616"/>
    </ligand>
</feature>
<protein>
    <submittedName>
        <fullName evidence="20 21">Diacylglycerol kinase</fullName>
    </submittedName>
</protein>
<comment type="subcellular location">
    <subcellularLocation>
        <location evidence="1">Cell membrane</location>
        <topology evidence="1">Multi-pass membrane protein</topology>
    </subcellularLocation>
</comment>
<proteinExistence type="inferred from homology"/>
<keyword evidence="18" id="KW-0460">Magnesium</keyword>
<evidence type="ECO:0000256" key="12">
    <source>
        <dbReference type="ARBA" id="ARBA00023136"/>
    </source>
</evidence>
<dbReference type="InterPro" id="IPR000829">
    <property type="entry name" value="DAGK"/>
</dbReference>
<dbReference type="Pfam" id="PF01219">
    <property type="entry name" value="DAGK_prokar"/>
    <property type="match status" value="1"/>
</dbReference>
<comment type="cofactor">
    <cofactor evidence="18">
        <name>Mg(2+)</name>
        <dbReference type="ChEBI" id="CHEBI:18420"/>
    </cofactor>
    <text evidence="18">Mn(2+), Zn(2+), Cd(2+) and Co(2+) support activity to lesser extents.</text>
</comment>
<dbReference type="InterPro" id="IPR033717">
    <property type="entry name" value="UDPK"/>
</dbReference>
<feature type="transmembrane region" description="Helical" evidence="19">
    <location>
        <begin position="119"/>
        <end position="140"/>
    </location>
</feature>
<gene>
    <name evidence="21" type="ORF">C2L80_02135</name>
    <name evidence="20" type="ORF">K8V16_06610</name>
</gene>
<evidence type="ECO:0000256" key="15">
    <source>
        <dbReference type="PIRSR" id="PIRSR600829-1"/>
    </source>
</evidence>
<evidence type="ECO:0000256" key="4">
    <source>
        <dbReference type="ARBA" id="ARBA00022516"/>
    </source>
</evidence>
<dbReference type="GO" id="GO:0046872">
    <property type="term" value="F:metal ion binding"/>
    <property type="evidence" value="ECO:0007669"/>
    <property type="project" value="UniProtKB-KW"/>
</dbReference>
<dbReference type="InterPro" id="IPR036945">
    <property type="entry name" value="DAGK_sf"/>
</dbReference>
<evidence type="ECO:0000256" key="19">
    <source>
        <dbReference type="SAM" id="Phobius"/>
    </source>
</evidence>
<dbReference type="RefSeq" id="WP_087195639.1">
    <property type="nucleotide sequence ID" value="NZ_DBEYRC010000147.1"/>
</dbReference>
<evidence type="ECO:0000256" key="5">
    <source>
        <dbReference type="ARBA" id="ARBA00022679"/>
    </source>
</evidence>
<dbReference type="Proteomes" id="UP000236488">
    <property type="component" value="Unassembled WGS sequence"/>
</dbReference>
<dbReference type="Proteomes" id="UP000789325">
    <property type="component" value="Unassembled WGS sequence"/>
</dbReference>
<name>A0A2K2U7D2_9ACTN</name>
<evidence type="ECO:0000313" key="20">
    <source>
        <dbReference type="EMBL" id="HJH43452.1"/>
    </source>
</evidence>
<dbReference type="PANTHER" id="PTHR34299">
    <property type="entry name" value="DIACYLGLYCEROL KINASE"/>
    <property type="match status" value="1"/>
</dbReference>
<keyword evidence="10 19" id="KW-1133">Transmembrane helix</keyword>
<feature type="binding site" evidence="16">
    <location>
        <position position="92"/>
    </location>
    <ligand>
        <name>substrate</name>
    </ligand>
</feature>
<feature type="binding site" evidence="18">
    <location>
        <position position="99"/>
    </location>
    <ligand>
        <name>a divalent metal cation</name>
        <dbReference type="ChEBI" id="CHEBI:60240"/>
    </ligand>
</feature>
<evidence type="ECO:0000256" key="8">
    <source>
        <dbReference type="ARBA" id="ARBA00022777"/>
    </source>
</evidence>
<dbReference type="AlphaFoldDB" id="A0A2K2U7D2"/>
<feature type="transmembrane region" description="Helical" evidence="19">
    <location>
        <begin position="79"/>
        <end position="98"/>
    </location>
</feature>
<evidence type="ECO:0000256" key="11">
    <source>
        <dbReference type="ARBA" id="ARBA00023098"/>
    </source>
</evidence>
<evidence type="ECO:0000313" key="21">
    <source>
        <dbReference type="EMBL" id="PNV66236.1"/>
    </source>
</evidence>
<dbReference type="EMBL" id="PPEL01000005">
    <property type="protein sequence ID" value="PNV66236.1"/>
    <property type="molecule type" value="Genomic_DNA"/>
</dbReference>
<dbReference type="GO" id="GO:0005886">
    <property type="term" value="C:plasma membrane"/>
    <property type="evidence" value="ECO:0007669"/>
    <property type="project" value="UniProtKB-SubCell"/>
</dbReference>
<feature type="binding site" evidence="17">
    <location>
        <begin position="117"/>
        <end position="118"/>
    </location>
    <ligand>
        <name>ATP</name>
        <dbReference type="ChEBI" id="CHEBI:30616"/>
    </ligand>
</feature>
<dbReference type="PROSITE" id="PS01069">
    <property type="entry name" value="DAGK_PROKAR"/>
    <property type="match status" value="1"/>
</dbReference>
<keyword evidence="8 21" id="KW-0418">Kinase</keyword>
<evidence type="ECO:0000256" key="3">
    <source>
        <dbReference type="ARBA" id="ARBA00022475"/>
    </source>
</evidence>
<keyword evidence="7 17" id="KW-0547">Nucleotide-binding</keyword>
<dbReference type="CDD" id="cd14265">
    <property type="entry name" value="UDPK_IM_like"/>
    <property type="match status" value="1"/>
</dbReference>
<dbReference type="Gene3D" id="1.10.287.3610">
    <property type="match status" value="1"/>
</dbReference>
<dbReference type="PANTHER" id="PTHR34299:SF1">
    <property type="entry name" value="DIACYLGLYCEROL KINASE"/>
    <property type="match status" value="1"/>
</dbReference>
<evidence type="ECO:0000256" key="6">
    <source>
        <dbReference type="ARBA" id="ARBA00022692"/>
    </source>
</evidence>
<comment type="similarity">
    <text evidence="2">Belongs to the bacterial diacylglycerol kinase family.</text>
</comment>
<sequence>MGEDDRDEAACATDGFVRNDADKAKGSRARFPLSCAFKCAWDGVAYAVRSQRNMRIHLAVAAVAAALGFALRIDGPSWAAVLVCIGSVIAAELVNTAVESVVDLVSPEYHELARRAKDCAAGAVLVLSLAAVAVALVVYLPPAWALLTS</sequence>
<dbReference type="GO" id="GO:0008654">
    <property type="term" value="P:phospholipid biosynthetic process"/>
    <property type="evidence" value="ECO:0007669"/>
    <property type="project" value="UniProtKB-KW"/>
</dbReference>
<keyword evidence="9 17" id="KW-0067">ATP-binding</keyword>